<feature type="compositionally biased region" description="Basic and acidic residues" evidence="1">
    <location>
        <begin position="523"/>
        <end position="583"/>
    </location>
</feature>
<feature type="region of interest" description="Disordered" evidence="1">
    <location>
        <begin position="523"/>
        <end position="596"/>
    </location>
</feature>
<dbReference type="PANTHER" id="PTHR36812:SF9">
    <property type="entry name" value="MYB-LIKE PROTEIN X ISOFORM X1"/>
    <property type="match status" value="1"/>
</dbReference>
<name>A0AAW0YGL3_CHEQU</name>
<evidence type="ECO:0000313" key="3">
    <source>
        <dbReference type="Proteomes" id="UP001445076"/>
    </source>
</evidence>
<feature type="compositionally biased region" description="Basic and acidic residues" evidence="1">
    <location>
        <begin position="713"/>
        <end position="723"/>
    </location>
</feature>
<dbReference type="PANTHER" id="PTHR36812">
    <property type="entry name" value="NEUROFILAMENT TRIPLET M PROTEIN-LIKE PROTEIN"/>
    <property type="match status" value="1"/>
</dbReference>
<dbReference type="EMBL" id="JARKIK010000007">
    <property type="protein sequence ID" value="KAK8750878.1"/>
    <property type="molecule type" value="Genomic_DNA"/>
</dbReference>
<comment type="caution">
    <text evidence="2">The sequence shown here is derived from an EMBL/GenBank/DDBJ whole genome shotgun (WGS) entry which is preliminary data.</text>
</comment>
<feature type="compositionally biased region" description="Polar residues" evidence="1">
    <location>
        <begin position="1077"/>
        <end position="1086"/>
    </location>
</feature>
<feature type="compositionally biased region" description="Basic and acidic residues" evidence="1">
    <location>
        <begin position="1037"/>
        <end position="1046"/>
    </location>
</feature>
<evidence type="ECO:0000256" key="1">
    <source>
        <dbReference type="SAM" id="MobiDB-lite"/>
    </source>
</evidence>
<feature type="region of interest" description="Disordered" evidence="1">
    <location>
        <begin position="420"/>
        <end position="491"/>
    </location>
</feature>
<feature type="compositionally biased region" description="Polar residues" evidence="1">
    <location>
        <begin position="1114"/>
        <end position="1124"/>
    </location>
</feature>
<feature type="compositionally biased region" description="Basic and acidic residues" evidence="1">
    <location>
        <begin position="1236"/>
        <end position="1250"/>
    </location>
</feature>
<dbReference type="Proteomes" id="UP001445076">
    <property type="component" value="Unassembled WGS sequence"/>
</dbReference>
<dbReference type="Gene3D" id="1.10.510.10">
    <property type="entry name" value="Transferase(Phosphotransferase) domain 1"/>
    <property type="match status" value="1"/>
</dbReference>
<feature type="compositionally biased region" description="Basic and acidic residues" evidence="1">
    <location>
        <begin position="465"/>
        <end position="491"/>
    </location>
</feature>
<feature type="compositionally biased region" description="Low complexity" evidence="1">
    <location>
        <begin position="1090"/>
        <end position="1103"/>
    </location>
</feature>
<feature type="region of interest" description="Disordered" evidence="1">
    <location>
        <begin position="390"/>
        <end position="409"/>
    </location>
</feature>
<sequence length="1431" mass="162823">MGHNYVETMTNVTHNKYDFEDESFKSVSDESKEFIQKLLVLDKSLRLTPAQCLRHDWLRRPPPSTLRYRCLESEGGSEGESEGESEEESEEESESEDSETDNSLTEEKIAKEEKENEKERRRRDNEQIKNIEIKRKELEKQMEEKKKDLEKQMEEKKKDLEKQMEEKKKELEKKAAAIKQEEELERTKKQLKEFVERWNSHPNSPYLVGTPIPLDLQRLVRTGGWNSRASLASFASMAVAPPSDIADLSHLEEDVFTFNDLDAVTNEEALINNVDSQEDFTLYTIEPTAPLTKQPSPEEVAKELEAKLIQLQLEDTTVSSKDTSTGEGIYHNPTTCTTRTKFDDMQEELNEILKLQNTTKNAKNKTVLNDVANNSKDKINKYNEEQAKAKDILNKKEEQRKPNDILINKEKEPLEKVIEVPHKMSAESMEKHKRAYEERKKMKDMDSDQPKGKENNGRSSISNHQDQEKPKSVDRKTMRESKSKISEELPEAEKIINDILRVDHKSAYEEYKRMMAESQMKIDEKKANESVKNNVEKEENKQIPIKTQEKTAYKEDTASKRENSEHKIINITHKKEDQKKQESVKVNVTGRTKNSQESIIRKQITDKRVNGVKKETIEEKQSEEERKKRQEEEMAEHKRLYEEYKRMVYQGKNKEDKISEVTQVHEQQRAADKQAVSVTLTNKSQNKERHRQPNDAIRMLGNQNMNSCSKSDLLPKEPLKRPEIIALQNEELGGVISRQRKKSLSRSEQGGSNRDSTSRGTTSKNSEEREYSPRGSRGSTPTKQLKKQPSRDVPLPVKNTDREDQGATPVLHVSLRVGSLPSATNDNDSLHSIEKQSSVDMMPGSPTRRSRKTSREERPPSRESDRSTRGGTPVSSSHRRPSRDVPLSPAQLERLDASFSLSISDQTFPQSQAWPDIIVGPQGEDSEDLPDYKDSLDIPVATLMKSPSGTLLSVPGVTVSQVNKQALNDPSPPSPNQANDETVAKDEQAYVPNNKLVAWILDIGTKQVQQTSSVSMSDRVNQWESRDSSPRLTPSPSRDRSPRPRELSPLPTGKEREKSPTLARPQPFQPLSREASSDSLFIQTPWGTLKRSPSKSSLSKTQSFEAPSTKIGEMTSTVLGSTDLSSEKSDDSTYTDNATQSRSPKAVGSKLIRQLAVEVTDSQPAHRVSSDIPPKPPERNKETYKSEQEDDRPAVKQENNERKVLIEKIHNDRTEIKQEDNGRTTTVKQNVNRTEINQDNHRTAVKQDDFKSYTLPRSSKLMKQRSSDCLNLYSSDKKQDIKKPPPIDIKKINEDYNTQSLKRKSKFPPSPNQKKKIGPMLFSAQDRIFQFEQKPTFSHPPQQPITRTRSNVVLSLCSEKVSNDVNKNGLRGAKVNDKTQVGYLRTRLLEKVGKSTPTLPEEPGQGEDSISQSTTNNKRNSAGGSGPSHLR</sequence>
<feature type="compositionally biased region" description="Acidic residues" evidence="1">
    <location>
        <begin position="75"/>
        <end position="100"/>
    </location>
</feature>
<feature type="compositionally biased region" description="Basic and acidic residues" evidence="1">
    <location>
        <begin position="105"/>
        <end position="173"/>
    </location>
</feature>
<organism evidence="2 3">
    <name type="scientific">Cherax quadricarinatus</name>
    <name type="common">Australian red claw crayfish</name>
    <dbReference type="NCBI Taxonomy" id="27406"/>
    <lineage>
        <taxon>Eukaryota</taxon>
        <taxon>Metazoa</taxon>
        <taxon>Ecdysozoa</taxon>
        <taxon>Arthropoda</taxon>
        <taxon>Crustacea</taxon>
        <taxon>Multicrustacea</taxon>
        <taxon>Malacostraca</taxon>
        <taxon>Eumalacostraca</taxon>
        <taxon>Eucarida</taxon>
        <taxon>Decapoda</taxon>
        <taxon>Pleocyemata</taxon>
        <taxon>Astacidea</taxon>
        <taxon>Parastacoidea</taxon>
        <taxon>Parastacidae</taxon>
        <taxon>Cherax</taxon>
    </lineage>
</organism>
<gene>
    <name evidence="2" type="ORF">OTU49_015038</name>
</gene>
<feature type="region of interest" description="Disordered" evidence="1">
    <location>
        <begin position="611"/>
        <end position="637"/>
    </location>
</feature>
<feature type="compositionally biased region" description="Polar residues" evidence="1">
    <location>
        <begin position="584"/>
        <end position="596"/>
    </location>
</feature>
<feature type="region of interest" description="Disordered" evidence="1">
    <location>
        <begin position="912"/>
        <end position="933"/>
    </location>
</feature>
<feature type="compositionally biased region" description="Polar residues" evidence="1">
    <location>
        <begin position="1223"/>
        <end position="1235"/>
    </location>
</feature>
<feature type="compositionally biased region" description="Polar residues" evidence="1">
    <location>
        <begin position="1132"/>
        <end position="1143"/>
    </location>
</feature>
<evidence type="ECO:0000313" key="2">
    <source>
        <dbReference type="EMBL" id="KAK8750878.1"/>
    </source>
</evidence>
<feature type="region of interest" description="Disordered" evidence="1">
    <location>
        <begin position="662"/>
        <end position="891"/>
    </location>
</feature>
<feature type="compositionally biased region" description="Polar residues" evidence="1">
    <location>
        <begin position="1408"/>
        <end position="1422"/>
    </location>
</feature>
<proteinExistence type="predicted"/>
<feature type="compositionally biased region" description="Basic and acidic residues" evidence="1">
    <location>
        <begin position="853"/>
        <end position="868"/>
    </location>
</feature>
<keyword evidence="3" id="KW-1185">Reference proteome</keyword>
<feature type="region of interest" description="Disordered" evidence="1">
    <location>
        <begin position="962"/>
        <end position="982"/>
    </location>
</feature>
<feature type="compositionally biased region" description="Polar residues" evidence="1">
    <location>
        <begin position="746"/>
        <end position="764"/>
    </location>
</feature>
<feature type="compositionally biased region" description="Polar residues" evidence="1">
    <location>
        <begin position="701"/>
        <end position="710"/>
    </location>
</feature>
<feature type="compositionally biased region" description="Polar residues" evidence="1">
    <location>
        <begin position="1008"/>
        <end position="1023"/>
    </location>
</feature>
<protein>
    <submittedName>
        <fullName evidence="2">Uncharacterized protein</fullName>
    </submittedName>
</protein>
<dbReference type="InterPro" id="IPR011009">
    <property type="entry name" value="Kinase-like_dom_sf"/>
</dbReference>
<accession>A0AAW0YGL3</accession>
<feature type="compositionally biased region" description="Basic and acidic residues" evidence="1">
    <location>
        <begin position="1176"/>
        <end position="1222"/>
    </location>
</feature>
<reference evidence="2 3" key="1">
    <citation type="journal article" date="2024" name="BMC Genomics">
        <title>Genome assembly of redclaw crayfish (Cherax quadricarinatus) provides insights into its immune adaptation and hypoxia tolerance.</title>
        <authorList>
            <person name="Liu Z."/>
            <person name="Zheng J."/>
            <person name="Li H."/>
            <person name="Fang K."/>
            <person name="Wang S."/>
            <person name="He J."/>
            <person name="Zhou D."/>
            <person name="Weng S."/>
            <person name="Chi M."/>
            <person name="Gu Z."/>
            <person name="He J."/>
            <person name="Li F."/>
            <person name="Wang M."/>
        </authorList>
    </citation>
    <scope>NUCLEOTIDE SEQUENCE [LARGE SCALE GENOMIC DNA]</scope>
    <source>
        <strain evidence="2">ZL_2023a</strain>
    </source>
</reference>
<feature type="region of interest" description="Disordered" evidence="1">
    <location>
        <begin position="1008"/>
        <end position="1250"/>
    </location>
</feature>
<feature type="region of interest" description="Disordered" evidence="1">
    <location>
        <begin position="63"/>
        <end position="173"/>
    </location>
</feature>
<feature type="compositionally biased region" description="Basic and acidic residues" evidence="1">
    <location>
        <begin position="420"/>
        <end position="456"/>
    </location>
</feature>
<feature type="region of interest" description="Disordered" evidence="1">
    <location>
        <begin position="1388"/>
        <end position="1431"/>
    </location>
</feature>
<dbReference type="SUPFAM" id="SSF56112">
    <property type="entry name" value="Protein kinase-like (PK-like)"/>
    <property type="match status" value="1"/>
</dbReference>